<dbReference type="Gene3D" id="2.40.160.50">
    <property type="entry name" value="membrane protein fhac: a member of the omp85/tpsb transporter family"/>
    <property type="match status" value="1"/>
</dbReference>
<dbReference type="Proteomes" id="UP000199421">
    <property type="component" value="Unassembled WGS sequence"/>
</dbReference>
<name>A0A1H7J592_OLID1</name>
<sequence length="508" mass="57660">MQSTENQINSLINSILKYIYLFRRYYCSKKIKTISLLLGLEICNRILKYLSELKLKFNSLFPIPALQVNRCNIYVVFRTLLLVVLLSLHNKGFGQATVPTDSLKADSIRADSLKVQQDLLSTSGQYDISDLIRNVIHPKRKPDSLRKPSGITPMPNIAYNPSIGAQIGIKAVAGKVLGNDPNTLMSVAATSASITTKGIIYFYLSHNIYTPGNKWNFQGSLVAAKTVSPDYGLGIGHVAGNTEADRILTNPDRKVYVQRAQFYNFREKVYKQIQENLFVGAGVSIDIRRKIDERVEEDVLTPYKIYNQKYGFDGEDYMSNGFLFNVQYTTRDNQNRPYNGIYSDVGIRVNQTWIGSTKSAVQLSTDFRKYWSLSERNPEHVIAFWNWGSYLVSGALPYLELPGTGKDMNFRSGRGYTVAYFRGPLYFYSEVEYRFPITRNKFLSGVTFFNIQTTNDELGTKLFERWQPGGGAGLRVLFNKNTRTNLCLDYAFGKYGARGFFLGLNEAF</sequence>
<accession>A0A1H7J592</accession>
<protein>
    <submittedName>
        <fullName evidence="4">Surface antigen</fullName>
    </submittedName>
</protein>
<dbReference type="STRING" id="407022.SAMN05661044_00924"/>
<proteinExistence type="predicted"/>
<gene>
    <name evidence="4" type="ORF">SAMN05661044_00924</name>
</gene>
<evidence type="ECO:0000259" key="3">
    <source>
        <dbReference type="Pfam" id="PF01103"/>
    </source>
</evidence>
<evidence type="ECO:0000313" key="4">
    <source>
        <dbReference type="EMBL" id="SEK69901.1"/>
    </source>
</evidence>
<dbReference type="GO" id="GO:0019867">
    <property type="term" value="C:outer membrane"/>
    <property type="evidence" value="ECO:0007669"/>
    <property type="project" value="InterPro"/>
</dbReference>
<evidence type="ECO:0000256" key="1">
    <source>
        <dbReference type="ARBA" id="ARBA00004370"/>
    </source>
</evidence>
<keyword evidence="5" id="KW-1185">Reference proteome</keyword>
<reference evidence="5" key="1">
    <citation type="submission" date="2016-10" db="EMBL/GenBank/DDBJ databases">
        <authorList>
            <person name="Varghese N."/>
            <person name="Submissions S."/>
        </authorList>
    </citation>
    <scope>NUCLEOTIDE SEQUENCE [LARGE SCALE GENOMIC DNA]</scope>
    <source>
        <strain evidence="5">DSM 18733</strain>
    </source>
</reference>
<keyword evidence="2" id="KW-0472">Membrane</keyword>
<evidence type="ECO:0000256" key="2">
    <source>
        <dbReference type="ARBA" id="ARBA00023136"/>
    </source>
</evidence>
<feature type="domain" description="Bacterial surface antigen (D15)" evidence="3">
    <location>
        <begin position="312"/>
        <end position="504"/>
    </location>
</feature>
<dbReference type="Pfam" id="PF01103">
    <property type="entry name" value="Omp85"/>
    <property type="match status" value="1"/>
</dbReference>
<organism evidence="4 5">
    <name type="scientific">Olivibacter domesticus</name>
    <name type="common">Pseudosphingobacterium domesticum</name>
    <dbReference type="NCBI Taxonomy" id="407022"/>
    <lineage>
        <taxon>Bacteria</taxon>
        <taxon>Pseudomonadati</taxon>
        <taxon>Bacteroidota</taxon>
        <taxon>Sphingobacteriia</taxon>
        <taxon>Sphingobacteriales</taxon>
        <taxon>Sphingobacteriaceae</taxon>
        <taxon>Olivibacter</taxon>
    </lineage>
</organism>
<dbReference type="EMBL" id="FOAF01000001">
    <property type="protein sequence ID" value="SEK69901.1"/>
    <property type="molecule type" value="Genomic_DNA"/>
</dbReference>
<dbReference type="InterPro" id="IPR000184">
    <property type="entry name" value="Bac_surfAg_D15"/>
</dbReference>
<comment type="subcellular location">
    <subcellularLocation>
        <location evidence="1">Membrane</location>
    </subcellularLocation>
</comment>
<dbReference type="AlphaFoldDB" id="A0A1H7J592"/>
<evidence type="ECO:0000313" key="5">
    <source>
        <dbReference type="Proteomes" id="UP000199421"/>
    </source>
</evidence>